<evidence type="ECO:0000256" key="2">
    <source>
        <dbReference type="SAM" id="Phobius"/>
    </source>
</evidence>
<feature type="region of interest" description="Disordered" evidence="1">
    <location>
        <begin position="54"/>
        <end position="80"/>
    </location>
</feature>
<gene>
    <name evidence="4" type="ORF">ASPVEDRAFT_79707</name>
</gene>
<protein>
    <recommendedName>
        <fullName evidence="3">DUF6536 domain-containing protein</fullName>
    </recommendedName>
</protein>
<sequence>MRIIIIYPGGHFRLDMMFYASITVSSPTVIMSQLVQSEYTQAMHSSFSFSPDIDDTPESDFNQDERPGTSSSKPSSNRSRVHVICSKAKGGFDKIQAKCRMENIPLSLVKQDIQPGQEWIKGAMFCAWGTASIAVLNIILTIIAVGIACSRKAGDKHFTYTQLYEGNCSLTGNWATGMHLVINALGALLLAASNYVMQCLSAPSRADVDNAHSKSDWLDIGVLSLRNMWIMSAQRKALWGLLLITSLPIHMLYNTAIFSSISTMQYGIAVIPSDLGRNESLVKDEYEAQSFYKELGSTPEDVLAEIFNGTFRSMSLADCSSRYNKEFNTEAGAILFLTDRENLHGSSSQSILDEYFWTKDLTDPGPQLKSEKWNYLPWSFKANGTDDWGELDGLCPSWSPDRDEAACTDISQDVRTLATFILKENPSEVQLGDFLNTTSNWQNSTWASGISFRIDARLDPHWGYYERMECYCSDSPGRGVDSNITVSGCMTSDAEQHCGLYFSLPISIAVIACNIVKFLCTYATAKTKRRDIFLTVGDAVSSFLDSPDETTRRDFPFPSKRKRWLQAASWRRWAFTYILFSICLGASIFLCFLAMPTSGIGFSRARKLGIGKPSGDAFIEDIRDQGLITLALLANSPQLVFSTLYLVCNGVLTCMLAVAEYNDFATERKPLRVSYPRGEQRSTYYLSLPYRYSIPLITVSVFMHWLLSQCIFLVKAASFDIYHRLFEYAQGCGYSPLAIFITVIVGAVAMIFLFGLSLRPLKSNLPLLSSCSTAISAACHPPPGDEDAAVKPVMWGEVQQDSSSSTFSYQSTLEGRREDYTYCTFTSKEVTTPSSSLHP</sequence>
<dbReference type="Pfam" id="PF20163">
    <property type="entry name" value="DUF6536"/>
    <property type="match status" value="1"/>
</dbReference>
<keyword evidence="2" id="KW-0472">Membrane</keyword>
<feature type="transmembrane region" description="Helical" evidence="2">
    <location>
        <begin position="573"/>
        <end position="595"/>
    </location>
</feature>
<evidence type="ECO:0000313" key="5">
    <source>
        <dbReference type="Proteomes" id="UP000184073"/>
    </source>
</evidence>
<dbReference type="InterPro" id="IPR046623">
    <property type="entry name" value="DUF6536"/>
</dbReference>
<dbReference type="VEuPathDB" id="FungiDB:ASPVEDRAFT_79707"/>
<feature type="transmembrane region" description="Helical" evidence="2">
    <location>
        <begin position="639"/>
        <end position="659"/>
    </location>
</feature>
<feature type="transmembrane region" description="Helical" evidence="2">
    <location>
        <begin position="125"/>
        <end position="148"/>
    </location>
</feature>
<dbReference type="RefSeq" id="XP_040663804.1">
    <property type="nucleotide sequence ID" value="XM_040816742.1"/>
</dbReference>
<dbReference type="STRING" id="1036611.A0A1L9P945"/>
<name>A0A1L9P945_ASPVE</name>
<dbReference type="Proteomes" id="UP000184073">
    <property type="component" value="Unassembled WGS sequence"/>
</dbReference>
<keyword evidence="5" id="KW-1185">Reference proteome</keyword>
<feature type="transmembrane region" description="Helical" evidence="2">
    <location>
        <begin position="174"/>
        <end position="196"/>
    </location>
</feature>
<dbReference type="PANTHER" id="PTHR35395:SF1">
    <property type="entry name" value="DUF6536 DOMAIN-CONTAINING PROTEIN"/>
    <property type="match status" value="1"/>
</dbReference>
<keyword evidence="2" id="KW-1133">Transmembrane helix</keyword>
<keyword evidence="2" id="KW-0812">Transmembrane</keyword>
<feature type="transmembrane region" description="Helical" evidence="2">
    <location>
        <begin position="692"/>
        <end position="714"/>
    </location>
</feature>
<dbReference type="OrthoDB" id="5429634at2759"/>
<dbReference type="AlphaFoldDB" id="A0A1L9P945"/>
<accession>A0A1L9P945</accession>
<evidence type="ECO:0000259" key="3">
    <source>
        <dbReference type="Pfam" id="PF20163"/>
    </source>
</evidence>
<feature type="transmembrane region" description="Helical" evidence="2">
    <location>
        <begin position="734"/>
        <end position="756"/>
    </location>
</feature>
<feature type="transmembrane region" description="Helical" evidence="2">
    <location>
        <begin position="237"/>
        <end position="253"/>
    </location>
</feature>
<dbReference type="PANTHER" id="PTHR35395">
    <property type="entry name" value="DUF6536 DOMAIN-CONTAINING PROTEIN"/>
    <property type="match status" value="1"/>
</dbReference>
<evidence type="ECO:0000256" key="1">
    <source>
        <dbReference type="SAM" id="MobiDB-lite"/>
    </source>
</evidence>
<reference evidence="5" key="1">
    <citation type="journal article" date="2017" name="Genome Biol.">
        <title>Comparative genomics reveals high biological diversity and specific adaptations in the industrially and medically important fungal genus Aspergillus.</title>
        <authorList>
            <person name="de Vries R.P."/>
            <person name="Riley R."/>
            <person name="Wiebenga A."/>
            <person name="Aguilar-Osorio G."/>
            <person name="Amillis S."/>
            <person name="Uchima C.A."/>
            <person name="Anderluh G."/>
            <person name="Asadollahi M."/>
            <person name="Askin M."/>
            <person name="Barry K."/>
            <person name="Battaglia E."/>
            <person name="Bayram O."/>
            <person name="Benocci T."/>
            <person name="Braus-Stromeyer S.A."/>
            <person name="Caldana C."/>
            <person name="Canovas D."/>
            <person name="Cerqueira G.C."/>
            <person name="Chen F."/>
            <person name="Chen W."/>
            <person name="Choi C."/>
            <person name="Clum A."/>
            <person name="Dos Santos R.A."/>
            <person name="Damasio A.R."/>
            <person name="Diallinas G."/>
            <person name="Emri T."/>
            <person name="Fekete E."/>
            <person name="Flipphi M."/>
            <person name="Freyberg S."/>
            <person name="Gallo A."/>
            <person name="Gournas C."/>
            <person name="Habgood R."/>
            <person name="Hainaut M."/>
            <person name="Harispe M.L."/>
            <person name="Henrissat B."/>
            <person name="Hilden K.S."/>
            <person name="Hope R."/>
            <person name="Hossain A."/>
            <person name="Karabika E."/>
            <person name="Karaffa L."/>
            <person name="Karanyi Z."/>
            <person name="Krasevec N."/>
            <person name="Kuo A."/>
            <person name="Kusch H."/>
            <person name="LaButti K."/>
            <person name="Lagendijk E.L."/>
            <person name="Lapidus A."/>
            <person name="Levasseur A."/>
            <person name="Lindquist E."/>
            <person name="Lipzen A."/>
            <person name="Logrieco A.F."/>
            <person name="MacCabe A."/>
            <person name="Maekelae M.R."/>
            <person name="Malavazi I."/>
            <person name="Melin P."/>
            <person name="Meyer V."/>
            <person name="Mielnichuk N."/>
            <person name="Miskei M."/>
            <person name="Molnar A.P."/>
            <person name="Mule G."/>
            <person name="Ngan C.Y."/>
            <person name="Orejas M."/>
            <person name="Orosz E."/>
            <person name="Ouedraogo J.P."/>
            <person name="Overkamp K.M."/>
            <person name="Park H.-S."/>
            <person name="Perrone G."/>
            <person name="Piumi F."/>
            <person name="Punt P.J."/>
            <person name="Ram A.F."/>
            <person name="Ramon A."/>
            <person name="Rauscher S."/>
            <person name="Record E."/>
            <person name="Riano-Pachon D.M."/>
            <person name="Robert V."/>
            <person name="Roehrig J."/>
            <person name="Ruller R."/>
            <person name="Salamov A."/>
            <person name="Salih N.S."/>
            <person name="Samson R.A."/>
            <person name="Sandor E."/>
            <person name="Sanguinetti M."/>
            <person name="Schuetze T."/>
            <person name="Sepcic K."/>
            <person name="Shelest E."/>
            <person name="Sherlock G."/>
            <person name="Sophianopoulou V."/>
            <person name="Squina F.M."/>
            <person name="Sun H."/>
            <person name="Susca A."/>
            <person name="Todd R.B."/>
            <person name="Tsang A."/>
            <person name="Unkles S.E."/>
            <person name="van de Wiele N."/>
            <person name="van Rossen-Uffink D."/>
            <person name="Oliveira J.V."/>
            <person name="Vesth T.C."/>
            <person name="Visser J."/>
            <person name="Yu J.-H."/>
            <person name="Zhou M."/>
            <person name="Andersen M.R."/>
            <person name="Archer D.B."/>
            <person name="Baker S.E."/>
            <person name="Benoit I."/>
            <person name="Brakhage A.A."/>
            <person name="Braus G.H."/>
            <person name="Fischer R."/>
            <person name="Frisvad J.C."/>
            <person name="Goldman G.H."/>
            <person name="Houbraken J."/>
            <person name="Oakley B."/>
            <person name="Pocsi I."/>
            <person name="Scazzocchio C."/>
            <person name="Seiboth B."/>
            <person name="vanKuyk P.A."/>
            <person name="Wortman J."/>
            <person name="Dyer P.S."/>
            <person name="Grigoriev I.V."/>
        </authorList>
    </citation>
    <scope>NUCLEOTIDE SEQUENCE [LARGE SCALE GENOMIC DNA]</scope>
    <source>
        <strain evidence="5">CBS 583.65</strain>
    </source>
</reference>
<dbReference type="GeneID" id="63732253"/>
<feature type="transmembrane region" description="Helical" evidence="2">
    <location>
        <begin position="499"/>
        <end position="520"/>
    </location>
</feature>
<evidence type="ECO:0000313" key="4">
    <source>
        <dbReference type="EMBL" id="OJI98041.1"/>
    </source>
</evidence>
<feature type="domain" description="DUF6536" evidence="3">
    <location>
        <begin position="119"/>
        <end position="274"/>
    </location>
</feature>
<dbReference type="EMBL" id="KV878126">
    <property type="protein sequence ID" value="OJI98041.1"/>
    <property type="molecule type" value="Genomic_DNA"/>
</dbReference>
<organism evidence="4 5">
    <name type="scientific">Aspergillus versicolor CBS 583.65</name>
    <dbReference type="NCBI Taxonomy" id="1036611"/>
    <lineage>
        <taxon>Eukaryota</taxon>
        <taxon>Fungi</taxon>
        <taxon>Dikarya</taxon>
        <taxon>Ascomycota</taxon>
        <taxon>Pezizomycotina</taxon>
        <taxon>Eurotiomycetes</taxon>
        <taxon>Eurotiomycetidae</taxon>
        <taxon>Eurotiales</taxon>
        <taxon>Aspergillaceae</taxon>
        <taxon>Aspergillus</taxon>
        <taxon>Aspergillus subgen. Nidulantes</taxon>
    </lineage>
</organism>
<proteinExistence type="predicted"/>